<dbReference type="InterPro" id="IPR005545">
    <property type="entry name" value="YCII"/>
</dbReference>
<dbReference type="PANTHER" id="PTHR35174">
    <property type="entry name" value="BLL7171 PROTEIN-RELATED"/>
    <property type="match status" value="1"/>
</dbReference>
<dbReference type="InterPro" id="IPR011008">
    <property type="entry name" value="Dimeric_a/b-barrel"/>
</dbReference>
<comment type="caution">
    <text evidence="3">The sequence shown here is derived from an EMBL/GenBank/DDBJ whole genome shotgun (WGS) entry which is preliminary data.</text>
</comment>
<dbReference type="STRING" id="1458275.AZ34_16850"/>
<dbReference type="PANTHER" id="PTHR35174:SF4">
    <property type="entry name" value="BLL7163 PROTEIN"/>
    <property type="match status" value="1"/>
</dbReference>
<organism evidence="3 4">
    <name type="scientific">Hylemonella gracilis str. Niagara R</name>
    <dbReference type="NCBI Taxonomy" id="1458275"/>
    <lineage>
        <taxon>Bacteria</taxon>
        <taxon>Pseudomonadati</taxon>
        <taxon>Pseudomonadota</taxon>
        <taxon>Betaproteobacteria</taxon>
        <taxon>Burkholderiales</taxon>
        <taxon>Comamonadaceae</taxon>
        <taxon>Hylemonella</taxon>
    </lineage>
</organism>
<dbReference type="eggNOG" id="COG3795">
    <property type="taxonomic scope" value="Bacteria"/>
</dbReference>
<accession>A0A016XL91</accession>
<sequence>MRFMIIVKATADSEAGRFPDNPEPVFAAMAAYHEELAQAGVLLDGSGLQPSSKGWRVHYSADGKRTVVDGPFTESKELVAGYTLIQTRSREEALEWTRRFPNPISEGVPCHVEVRQLFELEDFDGLLSEPTAERFRKIDM</sequence>
<reference evidence="3 4" key="1">
    <citation type="submission" date="2014-02" db="EMBL/GenBank/DDBJ databases">
        <title>Draft Genome of Hylemonella gracilis isolated from the Niagara River.</title>
        <authorList>
            <person name="Pawlowski D.R."/>
            <person name="Koudelka G.B."/>
        </authorList>
    </citation>
    <scope>NUCLEOTIDE SEQUENCE [LARGE SCALE GENOMIC DNA]</scope>
    <source>
        <strain evidence="3 4">Niagara R</strain>
    </source>
</reference>
<dbReference type="EMBL" id="JEMG01000001">
    <property type="protein sequence ID" value="EYC52566.1"/>
    <property type="molecule type" value="Genomic_DNA"/>
</dbReference>
<dbReference type="RefSeq" id="WP_035610111.1">
    <property type="nucleotide sequence ID" value="NZ_JEMG01000001.1"/>
</dbReference>
<comment type="similarity">
    <text evidence="1">Belongs to the YciI family.</text>
</comment>
<evidence type="ECO:0000313" key="4">
    <source>
        <dbReference type="Proteomes" id="UP000023268"/>
    </source>
</evidence>
<name>A0A016XL91_9BURK</name>
<dbReference type="AlphaFoldDB" id="A0A016XL91"/>
<dbReference type="Gene3D" id="3.30.70.1060">
    <property type="entry name" value="Dimeric alpha+beta barrel"/>
    <property type="match status" value="1"/>
</dbReference>
<dbReference type="Pfam" id="PF03795">
    <property type="entry name" value="YCII"/>
    <property type="match status" value="1"/>
</dbReference>
<proteinExistence type="inferred from homology"/>
<dbReference type="SUPFAM" id="SSF54909">
    <property type="entry name" value="Dimeric alpha+beta barrel"/>
    <property type="match status" value="1"/>
</dbReference>
<dbReference type="Proteomes" id="UP000023268">
    <property type="component" value="Unassembled WGS sequence"/>
</dbReference>
<dbReference type="OrthoDB" id="9807535at2"/>
<evidence type="ECO:0000313" key="3">
    <source>
        <dbReference type="EMBL" id="EYC52566.1"/>
    </source>
</evidence>
<feature type="domain" description="YCII-related" evidence="2">
    <location>
        <begin position="1"/>
        <end position="116"/>
    </location>
</feature>
<gene>
    <name evidence="3" type="ORF">AZ34_16850</name>
</gene>
<protein>
    <submittedName>
        <fullName evidence="3">Dehydrogenase</fullName>
    </submittedName>
</protein>
<evidence type="ECO:0000259" key="2">
    <source>
        <dbReference type="Pfam" id="PF03795"/>
    </source>
</evidence>
<evidence type="ECO:0000256" key="1">
    <source>
        <dbReference type="ARBA" id="ARBA00007689"/>
    </source>
</evidence>